<keyword evidence="1" id="KW-1133">Transmembrane helix</keyword>
<gene>
    <name evidence="2" type="ORF">FH972_009812</name>
</gene>
<dbReference type="Proteomes" id="UP000327013">
    <property type="component" value="Chromosome 4"/>
</dbReference>
<name>A0A660KLF4_9ROSI</name>
<dbReference type="PANTHER" id="PTHR36485:SF1">
    <property type="entry name" value="TRANSMEMBRANE PROTEIN"/>
    <property type="match status" value="1"/>
</dbReference>
<dbReference type="PANTHER" id="PTHR36485">
    <property type="entry name" value="OS01G0939000 PROTEIN"/>
    <property type="match status" value="1"/>
</dbReference>
<keyword evidence="1" id="KW-0812">Transmembrane</keyword>
<keyword evidence="1" id="KW-0472">Membrane</keyword>
<keyword evidence="3" id="KW-1185">Reference proteome</keyword>
<proteinExistence type="predicted"/>
<evidence type="ECO:0000313" key="2">
    <source>
        <dbReference type="EMBL" id="KAE8037202.1"/>
    </source>
</evidence>
<accession>A0A660KLF4</accession>
<evidence type="ECO:0000256" key="1">
    <source>
        <dbReference type="SAM" id="Phobius"/>
    </source>
</evidence>
<dbReference type="AlphaFoldDB" id="A0A660KLF4"/>
<protein>
    <submittedName>
        <fullName evidence="2">Uncharacterized protein</fullName>
    </submittedName>
</protein>
<sequence length="75" mass="8193">MRELICFAQHNAMRSSSASSSSSLQLDSSNDRIFWGCFFVAIGSVFFVGFLFAAVISKLLPPSSNALISAIQNDW</sequence>
<feature type="transmembrane region" description="Helical" evidence="1">
    <location>
        <begin position="33"/>
        <end position="56"/>
    </location>
</feature>
<reference evidence="2 3" key="1">
    <citation type="submission" date="2019-06" db="EMBL/GenBank/DDBJ databases">
        <title>A chromosomal-level reference genome of Carpinus fangiana (Coryloideae, Betulaceae).</title>
        <authorList>
            <person name="Yang X."/>
            <person name="Wang Z."/>
            <person name="Zhang L."/>
            <person name="Hao G."/>
            <person name="Liu J."/>
            <person name="Yang Y."/>
        </authorList>
    </citation>
    <scope>NUCLEOTIDE SEQUENCE [LARGE SCALE GENOMIC DNA]</scope>
    <source>
        <strain evidence="2">Cfa_2016G</strain>
        <tissue evidence="2">Leaf</tissue>
    </source>
</reference>
<evidence type="ECO:0000313" key="3">
    <source>
        <dbReference type="Proteomes" id="UP000327013"/>
    </source>
</evidence>
<organism evidence="2 3">
    <name type="scientific">Carpinus fangiana</name>
    <dbReference type="NCBI Taxonomy" id="176857"/>
    <lineage>
        <taxon>Eukaryota</taxon>
        <taxon>Viridiplantae</taxon>
        <taxon>Streptophyta</taxon>
        <taxon>Embryophyta</taxon>
        <taxon>Tracheophyta</taxon>
        <taxon>Spermatophyta</taxon>
        <taxon>Magnoliopsida</taxon>
        <taxon>eudicotyledons</taxon>
        <taxon>Gunneridae</taxon>
        <taxon>Pentapetalae</taxon>
        <taxon>rosids</taxon>
        <taxon>fabids</taxon>
        <taxon>Fagales</taxon>
        <taxon>Betulaceae</taxon>
        <taxon>Carpinus</taxon>
    </lineage>
</organism>
<dbReference type="EMBL" id="CM017324">
    <property type="protein sequence ID" value="KAE8037202.1"/>
    <property type="molecule type" value="Genomic_DNA"/>
</dbReference>
<dbReference type="OrthoDB" id="2157498at2759"/>
<dbReference type="EMBL" id="CM017324">
    <property type="protein sequence ID" value="KAE8037203.1"/>
    <property type="molecule type" value="Genomic_DNA"/>
</dbReference>